<name>A0A1B0BSS6_9MUSC</name>
<feature type="compositionally biased region" description="Polar residues" evidence="1">
    <location>
        <begin position="32"/>
        <end position="41"/>
    </location>
</feature>
<dbReference type="Proteomes" id="UP000092460">
    <property type="component" value="Unassembled WGS sequence"/>
</dbReference>
<keyword evidence="2" id="KW-0732">Signal</keyword>
<feature type="signal peptide" evidence="2">
    <location>
        <begin position="1"/>
        <end position="25"/>
    </location>
</feature>
<sequence length="79" mass="8885">MFNKLFKSVLFLWIMVCLGYHAVAATTDELNRVQTSSSSNKQDNHVADDSGLPTGPITSRRRRSNLSPTKDVNIKKTYL</sequence>
<feature type="chain" id="PRO_5008405120" evidence="2">
    <location>
        <begin position="26"/>
        <end position="79"/>
    </location>
</feature>
<accession>A0A1B0BSS6</accession>
<evidence type="ECO:0000256" key="2">
    <source>
        <dbReference type="SAM" id="SignalP"/>
    </source>
</evidence>
<evidence type="ECO:0000313" key="4">
    <source>
        <dbReference type="Proteomes" id="UP000092460"/>
    </source>
</evidence>
<protein>
    <submittedName>
        <fullName evidence="3">Uncharacterized protein</fullName>
    </submittedName>
</protein>
<evidence type="ECO:0000313" key="3">
    <source>
        <dbReference type="EnsemblMetazoa" id="GPPI039435-PA"/>
    </source>
</evidence>
<proteinExistence type="predicted"/>
<dbReference type="VEuPathDB" id="VectorBase:GPPI039435"/>
<organism evidence="3 4">
    <name type="scientific">Glossina palpalis gambiensis</name>
    <dbReference type="NCBI Taxonomy" id="67801"/>
    <lineage>
        <taxon>Eukaryota</taxon>
        <taxon>Metazoa</taxon>
        <taxon>Ecdysozoa</taxon>
        <taxon>Arthropoda</taxon>
        <taxon>Hexapoda</taxon>
        <taxon>Insecta</taxon>
        <taxon>Pterygota</taxon>
        <taxon>Neoptera</taxon>
        <taxon>Endopterygota</taxon>
        <taxon>Diptera</taxon>
        <taxon>Brachycera</taxon>
        <taxon>Muscomorpha</taxon>
        <taxon>Hippoboscoidea</taxon>
        <taxon>Glossinidae</taxon>
        <taxon>Glossina</taxon>
    </lineage>
</organism>
<dbReference type="EMBL" id="JXJN01019828">
    <property type="status" value="NOT_ANNOTATED_CDS"/>
    <property type="molecule type" value="Genomic_DNA"/>
</dbReference>
<feature type="region of interest" description="Disordered" evidence="1">
    <location>
        <begin position="32"/>
        <end position="79"/>
    </location>
</feature>
<reference evidence="3" key="2">
    <citation type="submission" date="2020-05" db="UniProtKB">
        <authorList>
            <consortium name="EnsemblMetazoa"/>
        </authorList>
    </citation>
    <scope>IDENTIFICATION</scope>
    <source>
        <strain evidence="3">IAEA</strain>
    </source>
</reference>
<dbReference type="EnsemblMetazoa" id="GPPI039435-RA">
    <property type="protein sequence ID" value="GPPI039435-PA"/>
    <property type="gene ID" value="GPPI039435"/>
</dbReference>
<keyword evidence="4" id="KW-1185">Reference proteome</keyword>
<dbReference type="AlphaFoldDB" id="A0A1B0BSS6"/>
<evidence type="ECO:0000256" key="1">
    <source>
        <dbReference type="SAM" id="MobiDB-lite"/>
    </source>
</evidence>
<reference evidence="4" key="1">
    <citation type="submission" date="2015-01" db="EMBL/GenBank/DDBJ databases">
        <authorList>
            <person name="Aksoy S."/>
            <person name="Warren W."/>
            <person name="Wilson R.K."/>
        </authorList>
    </citation>
    <scope>NUCLEOTIDE SEQUENCE [LARGE SCALE GENOMIC DNA]</scope>
    <source>
        <strain evidence="4">IAEA</strain>
    </source>
</reference>